<sequence length="199" mass="22363">MQPSVFVDDKDYYRIGTLHPLPPLQLYNFSQGPVQLTITNHHVVCPDKTALFEDIWNARLVSPSHSDIRQTMESWVTVWLAGSLQEFKKLQGFDPFFGSVRYSPRLKMSKNGWLLDCAATSPRDGRSIDDKITLNTHTMTHDLKMRAIDFLDNEGSIALKFMQGTARMLAGDPIMIRGRTSGVSTGHLNAIESHLKMGG</sequence>
<name>A0A6A6P4P3_9PEZI</name>
<proteinExistence type="predicted"/>
<dbReference type="AlphaFoldDB" id="A0A6A6P4P3"/>
<reference evidence="1" key="1">
    <citation type="journal article" date="2020" name="Stud. Mycol.">
        <title>101 Dothideomycetes genomes: a test case for predicting lifestyles and emergence of pathogens.</title>
        <authorList>
            <person name="Haridas S."/>
            <person name="Albert R."/>
            <person name="Binder M."/>
            <person name="Bloem J."/>
            <person name="Labutti K."/>
            <person name="Salamov A."/>
            <person name="Andreopoulos B."/>
            <person name="Baker S."/>
            <person name="Barry K."/>
            <person name="Bills G."/>
            <person name="Bluhm B."/>
            <person name="Cannon C."/>
            <person name="Castanera R."/>
            <person name="Culley D."/>
            <person name="Daum C."/>
            <person name="Ezra D."/>
            <person name="Gonzalez J."/>
            <person name="Henrissat B."/>
            <person name="Kuo A."/>
            <person name="Liang C."/>
            <person name="Lipzen A."/>
            <person name="Lutzoni F."/>
            <person name="Magnuson J."/>
            <person name="Mondo S."/>
            <person name="Nolan M."/>
            <person name="Ohm R."/>
            <person name="Pangilinan J."/>
            <person name="Park H.-J."/>
            <person name="Ramirez L."/>
            <person name="Alfaro M."/>
            <person name="Sun H."/>
            <person name="Tritt A."/>
            <person name="Yoshinaga Y."/>
            <person name="Zwiers L.-H."/>
            <person name="Turgeon B."/>
            <person name="Goodwin S."/>
            <person name="Spatafora J."/>
            <person name="Crous P."/>
            <person name="Grigoriev I."/>
        </authorList>
    </citation>
    <scope>NUCLEOTIDE SEQUENCE</scope>
    <source>
        <strain evidence="1">ATCC 16933</strain>
    </source>
</reference>
<dbReference type="EMBL" id="MU001676">
    <property type="protein sequence ID" value="KAF2458975.1"/>
    <property type="molecule type" value="Genomic_DNA"/>
</dbReference>
<gene>
    <name evidence="1" type="ORF">BDY21DRAFT_370483</name>
</gene>
<protein>
    <submittedName>
        <fullName evidence="1">Uncharacterized protein</fullName>
    </submittedName>
</protein>
<keyword evidence="2" id="KW-1185">Reference proteome</keyword>
<accession>A0A6A6P4P3</accession>
<organism evidence="1 2">
    <name type="scientific">Lineolata rhizophorae</name>
    <dbReference type="NCBI Taxonomy" id="578093"/>
    <lineage>
        <taxon>Eukaryota</taxon>
        <taxon>Fungi</taxon>
        <taxon>Dikarya</taxon>
        <taxon>Ascomycota</taxon>
        <taxon>Pezizomycotina</taxon>
        <taxon>Dothideomycetes</taxon>
        <taxon>Dothideomycetes incertae sedis</taxon>
        <taxon>Lineolatales</taxon>
        <taxon>Lineolataceae</taxon>
        <taxon>Lineolata</taxon>
    </lineage>
</organism>
<dbReference type="Proteomes" id="UP000799766">
    <property type="component" value="Unassembled WGS sequence"/>
</dbReference>
<evidence type="ECO:0000313" key="1">
    <source>
        <dbReference type="EMBL" id="KAF2458975.1"/>
    </source>
</evidence>
<evidence type="ECO:0000313" key="2">
    <source>
        <dbReference type="Proteomes" id="UP000799766"/>
    </source>
</evidence>